<keyword evidence="1" id="KW-1133">Transmembrane helix</keyword>
<evidence type="ECO:0000259" key="2">
    <source>
        <dbReference type="Pfam" id="PF13464"/>
    </source>
</evidence>
<evidence type="ECO:0000256" key="1">
    <source>
        <dbReference type="SAM" id="Phobius"/>
    </source>
</evidence>
<evidence type="ECO:0000313" key="3">
    <source>
        <dbReference type="EMBL" id="GAA0487481.1"/>
    </source>
</evidence>
<gene>
    <name evidence="3" type="ORF">GCM10009096_32960</name>
</gene>
<keyword evidence="1" id="KW-0472">Membrane</keyword>
<dbReference type="Pfam" id="PF13464">
    <property type="entry name" value="RodZ_C"/>
    <property type="match status" value="1"/>
</dbReference>
<dbReference type="InterPro" id="IPR050400">
    <property type="entry name" value="Bact_Cytoskel_RodZ"/>
</dbReference>
<organism evidence="3 4">
    <name type="scientific">Parasphingorhabdus litoris</name>
    <dbReference type="NCBI Taxonomy" id="394733"/>
    <lineage>
        <taxon>Bacteria</taxon>
        <taxon>Pseudomonadati</taxon>
        <taxon>Pseudomonadota</taxon>
        <taxon>Alphaproteobacteria</taxon>
        <taxon>Sphingomonadales</taxon>
        <taxon>Sphingomonadaceae</taxon>
        <taxon>Parasphingorhabdus</taxon>
    </lineage>
</organism>
<proteinExistence type="predicted"/>
<keyword evidence="4" id="KW-1185">Reference proteome</keyword>
<comment type="caution">
    <text evidence="3">The sequence shown here is derived from an EMBL/GenBank/DDBJ whole genome shotgun (WGS) entry which is preliminary data.</text>
</comment>
<evidence type="ECO:0000313" key="4">
    <source>
        <dbReference type="Proteomes" id="UP001500713"/>
    </source>
</evidence>
<dbReference type="Pfam" id="PF13413">
    <property type="entry name" value="HTH_25"/>
    <property type="match status" value="1"/>
</dbReference>
<accession>A0ABN1B0D0</accession>
<dbReference type="Proteomes" id="UP001500713">
    <property type="component" value="Unassembled WGS sequence"/>
</dbReference>
<dbReference type="PANTHER" id="PTHR34475">
    <property type="match status" value="1"/>
</dbReference>
<reference evidence="3 4" key="1">
    <citation type="journal article" date="2019" name="Int. J. Syst. Evol. Microbiol.">
        <title>The Global Catalogue of Microorganisms (GCM) 10K type strain sequencing project: providing services to taxonomists for standard genome sequencing and annotation.</title>
        <authorList>
            <consortium name="The Broad Institute Genomics Platform"/>
            <consortium name="The Broad Institute Genome Sequencing Center for Infectious Disease"/>
            <person name="Wu L."/>
            <person name="Ma J."/>
        </authorList>
    </citation>
    <scope>NUCLEOTIDE SEQUENCE [LARGE SCALE GENOMIC DNA]</scope>
    <source>
        <strain evidence="3 4">JCM 14162</strain>
    </source>
</reference>
<keyword evidence="1" id="KW-0812">Transmembrane</keyword>
<dbReference type="RefSeq" id="WP_229955805.1">
    <property type="nucleotide sequence ID" value="NZ_BAAAEM010000003.1"/>
</dbReference>
<dbReference type="InterPro" id="IPR010982">
    <property type="entry name" value="Lambda_DNA-bd_dom_sf"/>
</dbReference>
<name>A0ABN1B0D0_9SPHN</name>
<dbReference type="InterPro" id="IPR025194">
    <property type="entry name" value="RodZ-like_C"/>
</dbReference>
<dbReference type="SUPFAM" id="SSF47413">
    <property type="entry name" value="lambda repressor-like DNA-binding domains"/>
    <property type="match status" value="1"/>
</dbReference>
<protein>
    <recommendedName>
        <fullName evidence="2">Cytoskeleton protein RodZ-like C-terminal domain-containing protein</fullName>
    </recommendedName>
</protein>
<feature type="transmembrane region" description="Helical" evidence="1">
    <location>
        <begin position="121"/>
        <end position="140"/>
    </location>
</feature>
<dbReference type="Gene3D" id="1.10.260.40">
    <property type="entry name" value="lambda repressor-like DNA-binding domains"/>
    <property type="match status" value="1"/>
</dbReference>
<sequence>MAEETDAEETVNENGELNLHSVGDMLRHAREQKNLNIEDIAKTTRIPQRHLESIESGDFAALPGRTYAIGFAKSYARTVGLSEVTIGAQLREEMDDQGHSAYEPETSGYSPANPSNIPPKYLAWTTAGIAAALLIGFLVWRTVFFEPNDFIDDGSDTEFADAASDTDNNLDGTIEPVGPAPSPTGTVTLTATETVWLKIYDEDGERLFEKEMAAGEQYSVPADAKGPQILTGRPDALTVTIDGNVVPPLGTADRTIKDVGISAAALLARADQGGLNADSDGQSTASGIVNQ</sequence>
<dbReference type="CDD" id="cd00093">
    <property type="entry name" value="HTH_XRE"/>
    <property type="match status" value="1"/>
</dbReference>
<dbReference type="InterPro" id="IPR001387">
    <property type="entry name" value="Cro/C1-type_HTH"/>
</dbReference>
<feature type="domain" description="Cytoskeleton protein RodZ-like C-terminal" evidence="2">
    <location>
        <begin position="188"/>
        <end position="257"/>
    </location>
</feature>
<dbReference type="PANTHER" id="PTHR34475:SF1">
    <property type="entry name" value="CYTOSKELETON PROTEIN RODZ"/>
    <property type="match status" value="1"/>
</dbReference>
<dbReference type="EMBL" id="BAAAEM010000003">
    <property type="protein sequence ID" value="GAA0487481.1"/>
    <property type="molecule type" value="Genomic_DNA"/>
</dbReference>